<keyword evidence="7 9" id="KW-0472">Membrane</keyword>
<evidence type="ECO:0000256" key="7">
    <source>
        <dbReference type="ARBA" id="ARBA00023136"/>
    </source>
</evidence>
<feature type="region of interest" description="Disordered" evidence="8">
    <location>
        <begin position="670"/>
        <end position="735"/>
    </location>
</feature>
<feature type="compositionally biased region" description="Polar residues" evidence="8">
    <location>
        <begin position="643"/>
        <end position="655"/>
    </location>
</feature>
<comment type="subcellular location">
    <subcellularLocation>
        <location evidence="1">Membrane</location>
        <topology evidence="1">Multi-pass membrane protein</topology>
    </subcellularLocation>
</comment>
<dbReference type="InterPro" id="IPR003439">
    <property type="entry name" value="ABC_transporter-like_ATP-bd"/>
</dbReference>
<dbReference type="GO" id="GO:0005524">
    <property type="term" value="F:ATP binding"/>
    <property type="evidence" value="ECO:0007669"/>
    <property type="project" value="UniProtKB-KW"/>
</dbReference>
<dbReference type="PANTHER" id="PTHR43038:SF4">
    <property type="entry name" value="RIBOSOME-ASSOCIATED ATPASE"/>
    <property type="match status" value="1"/>
</dbReference>
<dbReference type="Pfam" id="PF12698">
    <property type="entry name" value="ABC2_membrane_3"/>
    <property type="match status" value="1"/>
</dbReference>
<keyword evidence="6 9" id="KW-1133">Transmembrane helix</keyword>
<evidence type="ECO:0000256" key="8">
    <source>
        <dbReference type="SAM" id="MobiDB-lite"/>
    </source>
</evidence>
<dbReference type="SUPFAM" id="SSF52540">
    <property type="entry name" value="P-loop containing nucleoside triphosphate hydrolases"/>
    <property type="match status" value="2"/>
</dbReference>
<dbReference type="PROSITE" id="PS00211">
    <property type="entry name" value="ABC_TRANSPORTER_1"/>
    <property type="match status" value="1"/>
</dbReference>
<sequence>MPTNPTQNAAISVSQLFHRYGKIEALSEVSFTLPAGATVGLIGPDGVGKSTLLSLIAGVKIIQEGTVEVLGGDMADKQARQDLSHRIAFMPQGLGRNLYPTLSVYENIDFHARLFGLNAAERQARIQRLLDATGLAPFPDRAAGKLSGGMKQKLSLCCALVHNPDLLILDEPTTGVDPLSRRQFWALVEDLRREIDGMTVIVATAYIEEAERFEHLLAMDDGRLLVNKPTQEVMQEYGVKTLEEAYIKMLPSEKQQGSGGLALTPFKPDPDSPPAMEAHGLTKRFGDFTAVDNVSFCIEKGEIFGFLGSNGCGKSTTMKMLTGLLPATEGEAELLGKPIDAGGMSTRMRVGYMSQAFSLYEELTVRRNLELHAQLYRMEGAAAKQALEDALVQFDLAEVADTKPADLSLGMRQRLQLAAACLHKPEVLILDEPTSGVDPAARDMFWRHLLKLSREDKITLFISTHFMNEAERCDRISFMHRGRVLAVGTPAELTEKQHAPDLEEAFVQYLLEDEQAENAAGSDGRMKVRPSETAPDNGRQSPHTPATENAESAAAQAARVVRADRQAGGPVTGGQTPATESNAVAKPPAGLSASDRSDGLNISNRPSEKNTQNHVLETESAAAHVEITTSESETSVSDRSDGLNISNRPSEKNTQNHALETASAAAHVEITTSESETSVSDRSDGLNISNRPSEKNTQNHALETASAAAHVEAAAPESEPSASDRSDGLNISNRPSEKNIQNHALETVSAAAHVEAAAPESEPSASDRSDGLNISNRPSETPTQHTDSLKYWLATVFTFAMREGKELLRDKIRLFFAVLGPVILMAALSWSISFDVQNLSFAVLDRDQSSHSRALTEYFSGSRYFVEQPPLQSDADVDRVLKSAQTQLVIDIPPGFGRDLLRGDQPEVGFYIDGTAPFNAENIKAYVGGILTRYTQDQIRATGLPLDLQPAADIEARFLYNQDFKSMYAVAPGIMMLVLMLIPAMMTAIGVVREREIGSIANLYASPASVPQYLIGKQLPYIAVGMVNFAALMLMMLFWFQVPFKGSFLALSVGTLLIVCVSTALGLLVSSFVRSQVAAIFVTAIITLVPTINYSGFLYPISTMTGAAYWIGTLFPASWYMRISVGTFTKGLGPADLQQEFWVLAAAFCLMLLAACLLLKKQEK</sequence>
<protein>
    <submittedName>
        <fullName evidence="12">ATP-binding cassette domain-containing protein</fullName>
    </submittedName>
</protein>
<keyword evidence="4" id="KW-0547">Nucleotide-binding</keyword>
<feature type="transmembrane region" description="Helical" evidence="9">
    <location>
        <begin position="1141"/>
        <end position="1159"/>
    </location>
</feature>
<dbReference type="InterPro" id="IPR017871">
    <property type="entry name" value="ABC_transporter-like_CS"/>
</dbReference>
<feature type="region of interest" description="Disordered" evidence="8">
    <location>
        <begin position="517"/>
        <end position="655"/>
    </location>
</feature>
<evidence type="ECO:0000256" key="9">
    <source>
        <dbReference type="SAM" id="Phobius"/>
    </source>
</evidence>
<reference evidence="12 13" key="1">
    <citation type="journal article" date="2022" name="Res Sq">
        <title>Evolution of multicellular longitudinally dividing oral cavity symbionts (Neisseriaceae).</title>
        <authorList>
            <person name="Nyongesa S."/>
            <person name="Weber P."/>
            <person name="Bernet E."/>
            <person name="Pullido F."/>
            <person name="Nieckarz M."/>
            <person name="Delaby M."/>
            <person name="Nieves C."/>
            <person name="Viehboeck T."/>
            <person name="Krause N."/>
            <person name="Rivera-Millot A."/>
            <person name="Nakamura A."/>
            <person name="Vischer N."/>
            <person name="VanNieuwenhze M."/>
            <person name="Brun Y."/>
            <person name="Cava F."/>
            <person name="Bulgheresi S."/>
            <person name="Veyrier F."/>
        </authorList>
    </citation>
    <scope>NUCLEOTIDE SEQUENCE [LARGE SCALE GENOMIC DNA]</scope>
    <source>
        <strain evidence="12 13">CCUG 63373m</strain>
    </source>
</reference>
<dbReference type="PANTHER" id="PTHR43038">
    <property type="entry name" value="ATP-BINDING CASSETTE, SUB-FAMILY H, MEMBER 1"/>
    <property type="match status" value="1"/>
</dbReference>
<dbReference type="Gene3D" id="3.40.1710.10">
    <property type="entry name" value="abc type-2 transporter like domain"/>
    <property type="match status" value="1"/>
</dbReference>
<feature type="compositionally biased region" description="Low complexity" evidence="8">
    <location>
        <begin position="753"/>
        <end position="764"/>
    </location>
</feature>
<evidence type="ECO:0000256" key="3">
    <source>
        <dbReference type="ARBA" id="ARBA00022692"/>
    </source>
</evidence>
<dbReference type="InterPro" id="IPR047817">
    <property type="entry name" value="ABC2_TM_bact-type"/>
</dbReference>
<keyword evidence="13" id="KW-1185">Reference proteome</keyword>
<feature type="transmembrane region" description="Helical" evidence="9">
    <location>
        <begin position="1047"/>
        <end position="1069"/>
    </location>
</feature>
<feature type="compositionally biased region" description="Low complexity" evidence="8">
    <location>
        <begin position="626"/>
        <end position="635"/>
    </location>
</feature>
<gene>
    <name evidence="12" type="ORF">LVJ83_06045</name>
</gene>
<feature type="compositionally biased region" description="Polar residues" evidence="8">
    <location>
        <begin position="573"/>
        <end position="582"/>
    </location>
</feature>
<dbReference type="PROSITE" id="PS51012">
    <property type="entry name" value="ABC_TM2"/>
    <property type="match status" value="1"/>
</dbReference>
<evidence type="ECO:0000259" key="11">
    <source>
        <dbReference type="PROSITE" id="PS51012"/>
    </source>
</evidence>
<evidence type="ECO:0000256" key="4">
    <source>
        <dbReference type="ARBA" id="ARBA00022741"/>
    </source>
</evidence>
<dbReference type="InterPro" id="IPR003593">
    <property type="entry name" value="AAA+_ATPase"/>
</dbReference>
<name>A0ABY4DW17_9NEIS</name>
<feature type="transmembrane region" description="Helical" evidence="9">
    <location>
        <begin position="812"/>
        <end position="832"/>
    </location>
</feature>
<dbReference type="CDD" id="cd03230">
    <property type="entry name" value="ABC_DR_subfamily_A"/>
    <property type="match status" value="1"/>
</dbReference>
<evidence type="ECO:0000259" key="10">
    <source>
        <dbReference type="PROSITE" id="PS50893"/>
    </source>
</evidence>
<feature type="compositionally biased region" description="Polar residues" evidence="8">
    <location>
        <begin position="600"/>
        <end position="615"/>
    </location>
</feature>
<feature type="transmembrane region" description="Helical" evidence="9">
    <location>
        <begin position="1019"/>
        <end position="1040"/>
    </location>
</feature>
<dbReference type="RefSeq" id="WP_244787284.1">
    <property type="nucleotide sequence ID" value="NZ_CP091508.1"/>
</dbReference>
<dbReference type="Gene3D" id="3.40.50.300">
    <property type="entry name" value="P-loop containing nucleotide triphosphate hydrolases"/>
    <property type="match status" value="2"/>
</dbReference>
<organism evidence="12 13">
    <name type="scientific">Uruburuella testudinis</name>
    <dbReference type="NCBI Taxonomy" id="1282863"/>
    <lineage>
        <taxon>Bacteria</taxon>
        <taxon>Pseudomonadati</taxon>
        <taxon>Pseudomonadota</taxon>
        <taxon>Betaproteobacteria</taxon>
        <taxon>Neisseriales</taxon>
        <taxon>Neisseriaceae</taxon>
        <taxon>Uruburuella</taxon>
    </lineage>
</organism>
<feature type="region of interest" description="Disordered" evidence="8">
    <location>
        <begin position="753"/>
        <end position="785"/>
    </location>
</feature>
<keyword evidence="2" id="KW-1003">Cell membrane</keyword>
<keyword evidence="5 12" id="KW-0067">ATP-binding</keyword>
<feature type="domain" description="ABC transmembrane type-2" evidence="11">
    <location>
        <begin position="936"/>
        <end position="1162"/>
    </location>
</feature>
<feature type="domain" description="ABC transporter" evidence="10">
    <location>
        <begin position="276"/>
        <end position="506"/>
    </location>
</feature>
<feature type="domain" description="ABC transporter" evidence="10">
    <location>
        <begin position="11"/>
        <end position="246"/>
    </location>
</feature>
<dbReference type="InterPro" id="IPR013525">
    <property type="entry name" value="ABC2_TM"/>
</dbReference>
<evidence type="ECO:0000256" key="6">
    <source>
        <dbReference type="ARBA" id="ARBA00022989"/>
    </source>
</evidence>
<evidence type="ECO:0000313" key="13">
    <source>
        <dbReference type="Proteomes" id="UP000829817"/>
    </source>
</evidence>
<evidence type="ECO:0000256" key="2">
    <source>
        <dbReference type="ARBA" id="ARBA00022475"/>
    </source>
</evidence>
<proteinExistence type="predicted"/>
<feature type="compositionally biased region" description="Polar residues" evidence="8">
    <location>
        <begin position="686"/>
        <end position="700"/>
    </location>
</feature>
<dbReference type="PROSITE" id="PS50893">
    <property type="entry name" value="ABC_TRANSPORTER_2"/>
    <property type="match status" value="2"/>
</dbReference>
<feature type="compositionally biased region" description="Polar residues" evidence="8">
    <location>
        <begin position="772"/>
        <end position="785"/>
    </location>
</feature>
<feature type="transmembrane region" description="Helical" evidence="9">
    <location>
        <begin position="1101"/>
        <end position="1121"/>
    </location>
</feature>
<accession>A0ABY4DW17</accession>
<keyword evidence="3 9" id="KW-0812">Transmembrane</keyword>
<feature type="compositionally biased region" description="Low complexity" evidence="8">
    <location>
        <begin position="701"/>
        <end position="721"/>
    </location>
</feature>
<feature type="transmembrane region" description="Helical" evidence="9">
    <location>
        <begin position="967"/>
        <end position="992"/>
    </location>
</feature>
<evidence type="ECO:0000313" key="12">
    <source>
        <dbReference type="EMBL" id="UOO83018.1"/>
    </source>
</evidence>
<dbReference type="EMBL" id="CP091508">
    <property type="protein sequence ID" value="UOO83018.1"/>
    <property type="molecule type" value="Genomic_DNA"/>
</dbReference>
<evidence type="ECO:0000256" key="1">
    <source>
        <dbReference type="ARBA" id="ARBA00004141"/>
    </source>
</evidence>
<evidence type="ECO:0000256" key="5">
    <source>
        <dbReference type="ARBA" id="ARBA00022840"/>
    </source>
</evidence>
<feature type="transmembrane region" description="Helical" evidence="9">
    <location>
        <begin position="1075"/>
        <end position="1094"/>
    </location>
</feature>
<feature type="compositionally biased region" description="Polar residues" evidence="8">
    <location>
        <begin position="538"/>
        <end position="550"/>
    </location>
</feature>
<dbReference type="Pfam" id="PF00005">
    <property type="entry name" value="ABC_tran"/>
    <property type="match status" value="2"/>
</dbReference>
<dbReference type="InterPro" id="IPR027417">
    <property type="entry name" value="P-loop_NTPase"/>
</dbReference>
<dbReference type="Proteomes" id="UP000829817">
    <property type="component" value="Chromosome"/>
</dbReference>
<dbReference type="SMART" id="SM00382">
    <property type="entry name" value="AAA"/>
    <property type="match status" value="2"/>
</dbReference>